<organism evidence="1 2">
    <name type="scientific">Schistosoma mattheei</name>
    <dbReference type="NCBI Taxonomy" id="31246"/>
    <lineage>
        <taxon>Eukaryota</taxon>
        <taxon>Metazoa</taxon>
        <taxon>Spiralia</taxon>
        <taxon>Lophotrochozoa</taxon>
        <taxon>Platyhelminthes</taxon>
        <taxon>Trematoda</taxon>
        <taxon>Digenea</taxon>
        <taxon>Strigeidida</taxon>
        <taxon>Schistosomatoidea</taxon>
        <taxon>Schistosomatidae</taxon>
        <taxon>Schistosoma</taxon>
    </lineage>
</organism>
<evidence type="ECO:0000313" key="1">
    <source>
        <dbReference type="EMBL" id="VDP25447.1"/>
    </source>
</evidence>
<evidence type="ECO:0000313" key="2">
    <source>
        <dbReference type="Proteomes" id="UP000269396"/>
    </source>
</evidence>
<name>A0A183NRW3_9TREM</name>
<sequence length="155" mass="17445">MNSPDIKAAHTDMPIDFTPSTIEETGMAIRQVKSGKAAQLDNIPAKALKSDMEVTANMLHVLFGKIWEEEQVPLTNWNAEHLSKITKKEDLSKCENYREITLLSVPGMVFNSVLLNWMEDSANIQLRDQQTGSRKDLSCTEQIATLRIIVEQSVE</sequence>
<accession>A0A183NRW3</accession>
<proteinExistence type="predicted"/>
<reference evidence="1 2" key="1">
    <citation type="submission" date="2018-11" db="EMBL/GenBank/DDBJ databases">
        <authorList>
            <consortium name="Pathogen Informatics"/>
        </authorList>
    </citation>
    <scope>NUCLEOTIDE SEQUENCE [LARGE SCALE GENOMIC DNA]</scope>
    <source>
        <strain>Denwood</strain>
        <strain evidence="2">Zambia</strain>
    </source>
</reference>
<dbReference type="Proteomes" id="UP000269396">
    <property type="component" value="Unassembled WGS sequence"/>
</dbReference>
<dbReference type="PANTHER" id="PTHR19446">
    <property type="entry name" value="REVERSE TRANSCRIPTASES"/>
    <property type="match status" value="1"/>
</dbReference>
<keyword evidence="2" id="KW-1185">Reference proteome</keyword>
<gene>
    <name evidence="1" type="ORF">SMTD_LOCUS4849</name>
</gene>
<dbReference type="EMBL" id="UZAL01026740">
    <property type="protein sequence ID" value="VDP25447.1"/>
    <property type="molecule type" value="Genomic_DNA"/>
</dbReference>
<protein>
    <submittedName>
        <fullName evidence="1">Uncharacterized protein</fullName>
    </submittedName>
</protein>
<dbReference type="AlphaFoldDB" id="A0A183NRW3"/>